<dbReference type="Pfam" id="PF13556">
    <property type="entry name" value="HTH_30"/>
    <property type="match status" value="1"/>
</dbReference>
<dbReference type="InterPro" id="IPR042070">
    <property type="entry name" value="PucR_C-HTH_sf"/>
</dbReference>
<name>A0A4Y3UNN2_9MICO</name>
<dbReference type="Pfam" id="PF07905">
    <property type="entry name" value="PucR"/>
    <property type="match status" value="1"/>
</dbReference>
<dbReference type="InterPro" id="IPR051448">
    <property type="entry name" value="CdaR-like_regulators"/>
</dbReference>
<dbReference type="OrthoDB" id="8450798at2"/>
<dbReference type="AlphaFoldDB" id="A0A4Y3UNN2"/>
<dbReference type="RefSeq" id="WP_141379787.1">
    <property type="nucleotide sequence ID" value="NZ_BJNA01000010.1"/>
</dbReference>
<dbReference type="Proteomes" id="UP000319804">
    <property type="component" value="Unassembled WGS sequence"/>
</dbReference>
<evidence type="ECO:0000313" key="3">
    <source>
        <dbReference type="EMBL" id="TQM98888.1"/>
    </source>
</evidence>
<dbReference type="EMBL" id="VFPS01000002">
    <property type="protein sequence ID" value="TQM98888.1"/>
    <property type="molecule type" value="Genomic_DNA"/>
</dbReference>
<reference evidence="3 4" key="1">
    <citation type="submission" date="2019-06" db="EMBL/GenBank/DDBJ databases">
        <title>Sequencing the genomes of 1000 actinobacteria strains.</title>
        <authorList>
            <person name="Klenk H.-P."/>
        </authorList>
    </citation>
    <scope>NUCLEOTIDE SEQUENCE [LARGE SCALE GENOMIC DNA]</scope>
    <source>
        <strain evidence="3 4">DSM 20427</strain>
    </source>
</reference>
<sequence>MPTTETQPTLRALLARTELALRLASREGDLPGDALDAPLRWVHSSDLADPTPFLADDLLLLTTGTQFAPDARTGTAPTTAEAYVARLRARGVRGLGFGTEVVRDGIPPTLERACRAAGMPLFEVPYRTPFIALARANAEAIAAQAYARRTWALSARRAISLAALRPDGLAATVAELAKQLGAWVGLYDAAGVLTQSHPHEGPGGAARAALDAEAGAVLRRGSRAASQFEIDGARVTMQTLGRGGHLRGLIAIAGAELDLEGRSVVTSVIAMAGLALEQNVGLGRARSALRAGLVHALLEGDAGLARRVSRELWGPLPAAPVIVAVATVAPARLDAAVDWLELRAAEARGALFHGRGPDGVVFVVPAADTATIPAFAALFDAACGVSEPVDYAGFATGHVQAVAARRRAAAGIPARFADDAARGLLGALDSPAARALAEARLAPLREHDDAHATALVDTVRTWLESDARIDETAQALGIHRHTVRARVAQAQRLLGVDLGSFPARAELWAALVALR</sequence>
<accession>A0A4Y3UNN2</accession>
<evidence type="ECO:0000259" key="2">
    <source>
        <dbReference type="Pfam" id="PF13556"/>
    </source>
</evidence>
<proteinExistence type="predicted"/>
<comment type="caution">
    <text evidence="3">The sequence shown here is derived from an EMBL/GenBank/DDBJ whole genome shotgun (WGS) entry which is preliminary data.</text>
</comment>
<protein>
    <submittedName>
        <fullName evidence="3">Purine catabolism regulator</fullName>
    </submittedName>
</protein>
<evidence type="ECO:0000313" key="4">
    <source>
        <dbReference type="Proteomes" id="UP000319804"/>
    </source>
</evidence>
<organism evidence="3 4">
    <name type="scientific">Microbacterium lacticum</name>
    <dbReference type="NCBI Taxonomy" id="33885"/>
    <lineage>
        <taxon>Bacteria</taxon>
        <taxon>Bacillati</taxon>
        <taxon>Actinomycetota</taxon>
        <taxon>Actinomycetes</taxon>
        <taxon>Micrococcales</taxon>
        <taxon>Microbacteriaceae</taxon>
        <taxon>Microbacterium</taxon>
    </lineage>
</organism>
<dbReference type="InterPro" id="IPR012914">
    <property type="entry name" value="PucR_dom"/>
</dbReference>
<dbReference type="InterPro" id="IPR025736">
    <property type="entry name" value="PucR_C-HTH_dom"/>
</dbReference>
<keyword evidence="4" id="KW-1185">Reference proteome</keyword>
<dbReference type="PANTHER" id="PTHR33744:SF1">
    <property type="entry name" value="DNA-BINDING TRANSCRIPTIONAL ACTIVATOR ADER"/>
    <property type="match status" value="1"/>
</dbReference>
<evidence type="ECO:0000259" key="1">
    <source>
        <dbReference type="Pfam" id="PF07905"/>
    </source>
</evidence>
<gene>
    <name evidence="3" type="ORF">FHX68_1605</name>
</gene>
<feature type="domain" description="PucR C-terminal helix-turn-helix" evidence="2">
    <location>
        <begin position="455"/>
        <end position="512"/>
    </location>
</feature>
<feature type="domain" description="Purine catabolism PurC-like" evidence="1">
    <location>
        <begin position="33"/>
        <end position="140"/>
    </location>
</feature>
<dbReference type="PANTHER" id="PTHR33744">
    <property type="entry name" value="CARBOHYDRATE DIACID REGULATOR"/>
    <property type="match status" value="1"/>
</dbReference>
<dbReference type="Gene3D" id="1.10.10.2840">
    <property type="entry name" value="PucR C-terminal helix-turn-helix domain"/>
    <property type="match status" value="1"/>
</dbReference>